<dbReference type="InterPro" id="IPR008030">
    <property type="entry name" value="NmrA-like"/>
</dbReference>
<dbReference type="OrthoDB" id="2149806at2"/>
<dbReference type="SUPFAM" id="SSF51735">
    <property type="entry name" value="NAD(P)-binding Rossmann-fold domains"/>
    <property type="match status" value="1"/>
</dbReference>
<dbReference type="InterPro" id="IPR036291">
    <property type="entry name" value="NAD(P)-bd_dom_sf"/>
</dbReference>
<accession>A0A4Q9HGN5</accession>
<dbReference type="Gene3D" id="3.40.50.720">
    <property type="entry name" value="NAD(P)-binding Rossmann-like Domain"/>
    <property type="match status" value="1"/>
</dbReference>
<dbReference type="EMBL" id="SIXF01000002">
    <property type="protein sequence ID" value="TBO44416.1"/>
    <property type="molecule type" value="Genomic_DNA"/>
</dbReference>
<reference evidence="4 5" key="1">
    <citation type="submission" date="2019-02" db="EMBL/GenBank/DDBJ databases">
        <title>Pedobacter kyonggii whole genome sequence analysis.</title>
        <authorList>
            <person name="Dahal R.H."/>
        </authorList>
    </citation>
    <scope>NUCLEOTIDE SEQUENCE [LARGE SCALE GENOMIC DNA]</scope>
    <source>
        <strain evidence="4 5">K-4-11-1</strain>
    </source>
</reference>
<feature type="domain" description="NmrA-like" evidence="3">
    <location>
        <begin position="2"/>
        <end position="277"/>
    </location>
</feature>
<dbReference type="PANTHER" id="PTHR42748:SF7">
    <property type="entry name" value="NMRA LIKE REDOX SENSOR 1-RELATED"/>
    <property type="match status" value="1"/>
</dbReference>
<evidence type="ECO:0000256" key="2">
    <source>
        <dbReference type="ARBA" id="ARBA00022857"/>
    </source>
</evidence>
<dbReference type="Pfam" id="PF05368">
    <property type="entry name" value="NmrA"/>
    <property type="match status" value="1"/>
</dbReference>
<sequence>MKKILVTSATGKQGSAAAYELLKNDFEVFALTRNPQSSEAVNLKKAGATLVKGDLEGIEDLKEIFKKVDGLYLVLPPVWVSSKESDEKEAEIGIRTIKLAEEQGVKFVLYSSVLGSDKQHIFRPKFKFTIEKYLLKSDLQGAVIRPASFMENLLLPSFGLAEGKFINSLPEERAISWVTANDIGTFARIIFQNYKAFNGKTVDFGGKLFTPKQVLKLLQEKLDQSIEFEQVPLEVLYQQSETFAKLVEMIDKEGYDPIDYKFISSWMPKLTDFEQWIDEIGIKKIKELRSVDNQS</sequence>
<dbReference type="RefSeq" id="WP_131028491.1">
    <property type="nucleotide sequence ID" value="NZ_SIXF01000002.1"/>
</dbReference>
<dbReference type="AlphaFoldDB" id="A0A4Q9HGN5"/>
<comment type="similarity">
    <text evidence="1">Belongs to the NmrA-type oxidoreductase family.</text>
</comment>
<keyword evidence="2" id="KW-0521">NADP</keyword>
<proteinExistence type="inferred from homology"/>
<evidence type="ECO:0000313" key="4">
    <source>
        <dbReference type="EMBL" id="TBO44416.1"/>
    </source>
</evidence>
<dbReference type="PANTHER" id="PTHR42748">
    <property type="entry name" value="NITROGEN METABOLITE REPRESSION PROTEIN NMRA FAMILY MEMBER"/>
    <property type="match status" value="1"/>
</dbReference>
<evidence type="ECO:0000256" key="1">
    <source>
        <dbReference type="ARBA" id="ARBA00006328"/>
    </source>
</evidence>
<evidence type="ECO:0000259" key="3">
    <source>
        <dbReference type="Pfam" id="PF05368"/>
    </source>
</evidence>
<organism evidence="4 5">
    <name type="scientific">Pedobacter kyonggii</name>
    <dbReference type="NCBI Taxonomy" id="1926871"/>
    <lineage>
        <taxon>Bacteria</taxon>
        <taxon>Pseudomonadati</taxon>
        <taxon>Bacteroidota</taxon>
        <taxon>Sphingobacteriia</taxon>
        <taxon>Sphingobacteriales</taxon>
        <taxon>Sphingobacteriaceae</taxon>
        <taxon>Pedobacter</taxon>
    </lineage>
</organism>
<dbReference type="Proteomes" id="UP000291819">
    <property type="component" value="Unassembled WGS sequence"/>
</dbReference>
<comment type="caution">
    <text evidence="4">The sequence shown here is derived from an EMBL/GenBank/DDBJ whole genome shotgun (WGS) entry which is preliminary data.</text>
</comment>
<keyword evidence="5" id="KW-1185">Reference proteome</keyword>
<dbReference type="InterPro" id="IPR051164">
    <property type="entry name" value="NmrA-like_oxidored"/>
</dbReference>
<evidence type="ECO:0000313" key="5">
    <source>
        <dbReference type="Proteomes" id="UP000291819"/>
    </source>
</evidence>
<protein>
    <submittedName>
        <fullName evidence="4">NAD-dependent epimerase/dehydratase family protein</fullName>
    </submittedName>
</protein>
<gene>
    <name evidence="4" type="ORF">EYS08_03660</name>
</gene>
<dbReference type="Gene3D" id="3.90.25.10">
    <property type="entry name" value="UDP-galactose 4-epimerase, domain 1"/>
    <property type="match status" value="1"/>
</dbReference>
<name>A0A4Q9HGN5_9SPHI</name>